<keyword evidence="2" id="KW-0812">Transmembrane</keyword>
<gene>
    <name evidence="3" type="ORF">D7Z26_10805</name>
</gene>
<dbReference type="EMBL" id="RBZM01000005">
    <property type="protein sequence ID" value="RKP53878.1"/>
    <property type="molecule type" value="Genomic_DNA"/>
</dbReference>
<feature type="region of interest" description="Disordered" evidence="1">
    <location>
        <begin position="136"/>
        <end position="171"/>
    </location>
</feature>
<protein>
    <submittedName>
        <fullName evidence="3">Uncharacterized protein</fullName>
    </submittedName>
</protein>
<keyword evidence="4" id="KW-1185">Reference proteome</keyword>
<evidence type="ECO:0000256" key="1">
    <source>
        <dbReference type="SAM" id="MobiDB-lite"/>
    </source>
</evidence>
<accession>A0A494XTE3</accession>
<feature type="transmembrane region" description="Helical" evidence="2">
    <location>
        <begin position="108"/>
        <end position="126"/>
    </location>
</feature>
<evidence type="ECO:0000256" key="2">
    <source>
        <dbReference type="SAM" id="Phobius"/>
    </source>
</evidence>
<dbReference type="RefSeq" id="WP_120976743.1">
    <property type="nucleotide sequence ID" value="NZ_RBZM01000005.1"/>
</dbReference>
<name>A0A494XTE3_9BACL</name>
<dbReference type="AlphaFoldDB" id="A0A494XTE3"/>
<proteinExistence type="predicted"/>
<feature type="transmembrane region" description="Helical" evidence="2">
    <location>
        <begin position="7"/>
        <end position="30"/>
    </location>
</feature>
<reference evidence="3 4" key="1">
    <citation type="submission" date="2018-10" db="EMBL/GenBank/DDBJ databases">
        <title>Cohnella sp. M2MS4P-1, whole genome shotgun sequence.</title>
        <authorList>
            <person name="Tuo L."/>
        </authorList>
    </citation>
    <scope>NUCLEOTIDE SEQUENCE [LARGE SCALE GENOMIC DNA]</scope>
    <source>
        <strain evidence="3 4">M2MS4P-1</strain>
    </source>
</reference>
<evidence type="ECO:0000313" key="3">
    <source>
        <dbReference type="EMBL" id="RKP53878.1"/>
    </source>
</evidence>
<comment type="caution">
    <text evidence="3">The sequence shown here is derived from an EMBL/GenBank/DDBJ whole genome shotgun (WGS) entry which is preliminary data.</text>
</comment>
<keyword evidence="2" id="KW-1133">Transmembrane helix</keyword>
<dbReference type="OrthoDB" id="2679428at2"/>
<keyword evidence="2" id="KW-0472">Membrane</keyword>
<evidence type="ECO:0000313" key="4">
    <source>
        <dbReference type="Proteomes" id="UP000282076"/>
    </source>
</evidence>
<feature type="transmembrane region" description="Helical" evidence="2">
    <location>
        <begin position="71"/>
        <end position="88"/>
    </location>
</feature>
<organism evidence="3 4">
    <name type="scientific">Cohnella endophytica</name>
    <dbReference type="NCBI Taxonomy" id="2419778"/>
    <lineage>
        <taxon>Bacteria</taxon>
        <taxon>Bacillati</taxon>
        <taxon>Bacillota</taxon>
        <taxon>Bacilli</taxon>
        <taxon>Bacillales</taxon>
        <taxon>Paenibacillaceae</taxon>
        <taxon>Cohnella</taxon>
    </lineage>
</organism>
<feature type="transmembrane region" description="Helical" evidence="2">
    <location>
        <begin position="36"/>
        <end position="59"/>
    </location>
</feature>
<sequence length="171" mass="18924">MRKGLILSGLGVAVWAVPTLFFALFGKWVVLEVGEAYFGSSLFLLEMLTFLLLIGIALIVRLRLLRERGSATHFGFVAAVIGLLLNTYTAWHRDSVFPSFTEGQHQAYTVWMSLAYALTLIVPAVVDRLVKETHATPLDNPEAPNDNEVKTEAEQPSLPFEAPPTSEGHER</sequence>
<dbReference type="Proteomes" id="UP000282076">
    <property type="component" value="Unassembled WGS sequence"/>
</dbReference>